<dbReference type="AlphaFoldDB" id="A0A0E9XSL8"/>
<name>A0A0E9XSL8_ANGAN</name>
<feature type="compositionally biased region" description="Basic and acidic residues" evidence="1">
    <location>
        <begin position="1"/>
        <end position="10"/>
    </location>
</feature>
<dbReference type="EMBL" id="GBXM01003166">
    <property type="protein sequence ID" value="JAI05412.1"/>
    <property type="molecule type" value="Transcribed_RNA"/>
</dbReference>
<sequence length="28" mass="3204">MQTEHMHVHDVQTQPPSRHALKTGLKVP</sequence>
<feature type="region of interest" description="Disordered" evidence="1">
    <location>
        <begin position="1"/>
        <end position="28"/>
    </location>
</feature>
<proteinExistence type="predicted"/>
<evidence type="ECO:0000313" key="2">
    <source>
        <dbReference type="EMBL" id="JAI05412.1"/>
    </source>
</evidence>
<accession>A0A0E9XSL8</accession>
<reference evidence="2" key="2">
    <citation type="journal article" date="2015" name="Fish Shellfish Immunol.">
        <title>Early steps in the European eel (Anguilla anguilla)-Vibrio vulnificus interaction in the gills: Role of the RtxA13 toxin.</title>
        <authorList>
            <person name="Callol A."/>
            <person name="Pajuelo D."/>
            <person name="Ebbesson L."/>
            <person name="Teles M."/>
            <person name="MacKenzie S."/>
            <person name="Amaro C."/>
        </authorList>
    </citation>
    <scope>NUCLEOTIDE SEQUENCE</scope>
</reference>
<organism evidence="2">
    <name type="scientific">Anguilla anguilla</name>
    <name type="common">European freshwater eel</name>
    <name type="synonym">Muraena anguilla</name>
    <dbReference type="NCBI Taxonomy" id="7936"/>
    <lineage>
        <taxon>Eukaryota</taxon>
        <taxon>Metazoa</taxon>
        <taxon>Chordata</taxon>
        <taxon>Craniata</taxon>
        <taxon>Vertebrata</taxon>
        <taxon>Euteleostomi</taxon>
        <taxon>Actinopterygii</taxon>
        <taxon>Neopterygii</taxon>
        <taxon>Teleostei</taxon>
        <taxon>Anguilliformes</taxon>
        <taxon>Anguillidae</taxon>
        <taxon>Anguilla</taxon>
    </lineage>
</organism>
<evidence type="ECO:0000256" key="1">
    <source>
        <dbReference type="SAM" id="MobiDB-lite"/>
    </source>
</evidence>
<reference evidence="2" key="1">
    <citation type="submission" date="2014-11" db="EMBL/GenBank/DDBJ databases">
        <authorList>
            <person name="Amaro Gonzalez C."/>
        </authorList>
    </citation>
    <scope>NUCLEOTIDE SEQUENCE</scope>
</reference>
<protein>
    <submittedName>
        <fullName evidence="2">Uncharacterized protein</fullName>
    </submittedName>
</protein>